<comment type="caution">
    <text evidence="3">The sequence shown here is derived from an EMBL/GenBank/DDBJ whole genome shotgun (WGS) entry which is preliminary data.</text>
</comment>
<gene>
    <name evidence="3" type="ORF">DI609_07310</name>
</gene>
<dbReference type="EMBL" id="QFNY01000162">
    <property type="protein sequence ID" value="PZO99946.1"/>
    <property type="molecule type" value="Genomic_DNA"/>
</dbReference>
<evidence type="ECO:0000313" key="3">
    <source>
        <dbReference type="EMBL" id="PZO99946.1"/>
    </source>
</evidence>
<feature type="transmembrane region" description="Helical" evidence="2">
    <location>
        <begin position="65"/>
        <end position="87"/>
    </location>
</feature>
<keyword evidence="2" id="KW-1133">Transmembrane helix</keyword>
<dbReference type="Proteomes" id="UP000249451">
    <property type="component" value="Unassembled WGS sequence"/>
</dbReference>
<dbReference type="AlphaFoldDB" id="A0A2W5B3F1"/>
<evidence type="ECO:0000313" key="4">
    <source>
        <dbReference type="Proteomes" id="UP000249451"/>
    </source>
</evidence>
<evidence type="ECO:0000256" key="1">
    <source>
        <dbReference type="SAM" id="MobiDB-lite"/>
    </source>
</evidence>
<dbReference type="RefSeq" id="WP_083317319.1">
    <property type="nucleotide sequence ID" value="NZ_VSZJ01000001.1"/>
</dbReference>
<dbReference type="Pfam" id="PF14012">
    <property type="entry name" value="DUF4229"/>
    <property type="match status" value="1"/>
</dbReference>
<evidence type="ECO:0000256" key="2">
    <source>
        <dbReference type="SAM" id="Phobius"/>
    </source>
</evidence>
<dbReference type="InterPro" id="IPR025323">
    <property type="entry name" value="DUF4229"/>
</dbReference>
<feature type="region of interest" description="Disordered" evidence="1">
    <location>
        <begin position="1"/>
        <end position="26"/>
    </location>
</feature>
<feature type="compositionally biased region" description="Polar residues" evidence="1">
    <location>
        <begin position="1"/>
        <end position="14"/>
    </location>
</feature>
<protein>
    <submittedName>
        <fullName evidence="3">DUF4229 domain-containing protein</fullName>
    </submittedName>
</protein>
<sequence length="122" mass="13990">MTNKQNPQDPSQVEPSLPGPPGQKPKLGSKAWRDVLLYGFLRLVLFLVLTFVIHSIVILLGMANFFPLLMSALLALILALPLSMMMFKNLRLRVTAQMAEWDSARREHKRQLQEQLQDRLHD</sequence>
<organism evidence="3 4">
    <name type="scientific">Corynebacterium urealyticum</name>
    <dbReference type="NCBI Taxonomy" id="43771"/>
    <lineage>
        <taxon>Bacteria</taxon>
        <taxon>Bacillati</taxon>
        <taxon>Actinomycetota</taxon>
        <taxon>Actinomycetes</taxon>
        <taxon>Mycobacteriales</taxon>
        <taxon>Corynebacteriaceae</taxon>
        <taxon>Corynebacterium</taxon>
    </lineage>
</organism>
<name>A0A2W5B3F1_9CORY</name>
<reference evidence="3 4" key="1">
    <citation type="submission" date="2017-11" db="EMBL/GenBank/DDBJ databases">
        <title>Infants hospitalized years apart are colonized by the same room-sourced microbial strains.</title>
        <authorList>
            <person name="Brooks B."/>
            <person name="Olm M.R."/>
            <person name="Firek B.A."/>
            <person name="Baker R."/>
            <person name="Thomas B.C."/>
            <person name="Morowitz M.J."/>
            <person name="Banfield J.F."/>
        </authorList>
    </citation>
    <scope>NUCLEOTIDE SEQUENCE [LARGE SCALE GENOMIC DNA]</scope>
    <source>
        <strain evidence="3">S2_012_000_R3_87</strain>
    </source>
</reference>
<keyword evidence="2" id="KW-0472">Membrane</keyword>
<accession>A0A2W5B3F1</accession>
<feature type="transmembrane region" description="Helical" evidence="2">
    <location>
        <begin position="35"/>
        <end position="59"/>
    </location>
</feature>
<proteinExistence type="predicted"/>
<keyword evidence="2" id="KW-0812">Transmembrane</keyword>